<dbReference type="InterPro" id="IPR011047">
    <property type="entry name" value="Quinoprotein_ADH-like_sf"/>
</dbReference>
<dbReference type="PROSITE" id="PS50294">
    <property type="entry name" value="WD_REPEATS_REGION"/>
    <property type="match status" value="6"/>
</dbReference>
<reference evidence="7" key="1">
    <citation type="journal article" date="2013" name="Genome Biol.">
        <title>Draft genome of the mountain pine beetle, Dendroctonus ponderosae Hopkins, a major forest pest.</title>
        <authorList>
            <person name="Keeling C.I."/>
            <person name="Yuen M.M."/>
            <person name="Liao N.Y."/>
            <person name="Docking T.R."/>
            <person name="Chan S.K."/>
            <person name="Taylor G.A."/>
            <person name="Palmquist D.L."/>
            <person name="Jackman S.D."/>
            <person name="Nguyen A."/>
            <person name="Li M."/>
            <person name="Henderson H."/>
            <person name="Janes J.K."/>
            <person name="Zhao Y."/>
            <person name="Pandoh P."/>
            <person name="Moore R."/>
            <person name="Sperling F.A."/>
            <person name="Huber D.P."/>
            <person name="Birol I."/>
            <person name="Jones S.J."/>
            <person name="Bohlmann J."/>
        </authorList>
    </citation>
    <scope>NUCLEOTIDE SEQUENCE</scope>
</reference>
<feature type="region of interest" description="Disordered" evidence="4">
    <location>
        <begin position="1540"/>
        <end position="1559"/>
    </location>
</feature>
<proteinExistence type="predicted"/>
<sequence>MKNNDETILEILQGHKTLKWPSAKLVKIFIASTKEDFAIERRILLETIGPELHSVFEDHKIEVELVDMHYGSDEKEYHDPWILKDHLHEIRNCHKISKGCFFLNLLGDKYGPLILPEKIDKDTYLALAAAAQELGKNCAILERLYSKVNDDLVLNDNRDMAFDEWKAESTETLNLIYDCMQKMPDTSKKKVKQFLHSVVEQQYHYALGLAPGTAHHVVSVIREYDADDPNDIKVMYEDKLQYSEAIKAYCESQLEVFRSHIRNTIPTENRQCFRVPWKGGELSHDDPDHEAYLSKFKNSIFHKIKALITKNLEDEPELKSRKKIVEENFQENITHLTLCYGDVEKDFSNSELHDRIKQLMEDGNQRKHLPILIYGNQGSGKTSLIQTVYRSFENWFSCRTLRIVRFITTTPRSSYSLELVRIICQQICIALKLPQGFLPKNASFDPAYTNNWFQTLLRTFEELNFVLGIFLDDIHLINPLDTEMSTLNWLPVCLPKNVHILCTSGIPFEMMRFTPKQKERFQHPDFYIEMPLAESFVDVVEEVLDRLEQTYCKEAICRLASLITCSEYGLTETEILEILMPTSDSEAIISIKDANFNFSSLCSVKRKLEPLIREKIMSGILLIDWRHTMIKELTKIRYLSSSDMIKSLHTEMATLFFGEFLGDNSDDEASEGEPAPLLSEIKETPFQSTLHKDVTYRLRHVEEAWIHLLKSGDIAKLKNLCMCNYDFLLAALQTFSVSYLRCLLEHVRCYLLDREIELVYFSIKMSTDVLTRDSFQLGTQLISWLRPVTERGGGLMSDLVTSAMAWCDGFTLPLVVPLNDWLQPPLPSQAKSMITPDVRLIECTPNGQHVVVVADTDPQLWHIMTNQLVHTFKGHTDKVNCMAVTKQSQFLLTGSDDISIIVWDLKGLNMKLKILEHIAPVLCITSALNNAVIITGGEDSSIIISSLATGNVVTKIDHHRGPVTAIKVTSHGDIMVSGSKDGKVCLWSLLNYQLLNTIAIGAPVQLLDVSLDSIWLVSCCRDSKVYIKTVATGTDVHTITLEDHKAKVNSLCITQDSCRIVLGCSDKKIYVYDIHSAKLIKTITGQKGEVTSVKVTDKDDFLLTAGGGYIKIYTFRSTDHIKSFLKVKKKTHHHLTAHTGFISCLDISRDGQLSVTGATDHLVNVWQLNNQELVLTLNGHSAPVTAVSFAPSGLFVASGSEDGTVKVWGLTLGTLVLTFSRHTSSIAAVFVLMDSSRIISSDDNATIYMWHADNGTVLQTYSGLSKSVKTTTNMKYAVATNGYTTLKIWALMREDERYAVTHPEEITCFVITVDSTHIITGSKDMSLKVWLVAGGKLSQVLIGHTDCVTCVAVSVSDKTHVVSGSCDTNLIVWDINTGADLHTLSAHLNIVSCCKMSGDGSIVISGSEDTNIIIWDTKQGLQLTSLQLHYAIVGVEPTSDFSRIAVLLKDTQYSPIICLHNTPAKYVKLPTYCAPDKEMIENPKPAPKRQMKRLLKKEVSLDTYTWQKKYAHLTSNLVIPSIDERFKRRFSVSASMEEISKIPQNDQKGMGSKQASLAQSQHFDQLEALWNKRSPPNRRRLQQVKSLSKQSSLAESQIYSSEEEHLDAGQS</sequence>
<evidence type="ECO:0000313" key="6">
    <source>
        <dbReference type="EnsemblMetazoa" id="XP_019760602.1"/>
    </source>
</evidence>
<dbReference type="PRINTS" id="PR00320">
    <property type="entry name" value="GPROTEINBRPT"/>
</dbReference>
<dbReference type="SUPFAM" id="SSF52540">
    <property type="entry name" value="P-loop containing nucleoside triphosphate hydrolases"/>
    <property type="match status" value="1"/>
</dbReference>
<feature type="repeat" description="WD" evidence="3">
    <location>
        <begin position="872"/>
        <end position="906"/>
    </location>
</feature>
<dbReference type="RefSeq" id="XP_048523688.1">
    <property type="nucleotide sequence ID" value="XM_048667731.1"/>
</dbReference>
<organism evidence="6 7">
    <name type="scientific">Dendroctonus ponderosae</name>
    <name type="common">Mountain pine beetle</name>
    <dbReference type="NCBI Taxonomy" id="77166"/>
    <lineage>
        <taxon>Eukaryota</taxon>
        <taxon>Metazoa</taxon>
        <taxon>Ecdysozoa</taxon>
        <taxon>Arthropoda</taxon>
        <taxon>Hexapoda</taxon>
        <taxon>Insecta</taxon>
        <taxon>Pterygota</taxon>
        <taxon>Neoptera</taxon>
        <taxon>Endopterygota</taxon>
        <taxon>Coleoptera</taxon>
        <taxon>Polyphaga</taxon>
        <taxon>Cucujiformia</taxon>
        <taxon>Curculionidae</taxon>
        <taxon>Scolytinae</taxon>
        <taxon>Dendroctonus</taxon>
    </lineage>
</organism>
<dbReference type="InterPro" id="IPR019775">
    <property type="entry name" value="WD40_repeat_CS"/>
</dbReference>
<evidence type="ECO:0000256" key="2">
    <source>
        <dbReference type="ARBA" id="ARBA00022737"/>
    </source>
</evidence>
<dbReference type="Gene3D" id="3.40.50.300">
    <property type="entry name" value="P-loop containing nucleotide triphosphate hydrolases"/>
    <property type="match status" value="1"/>
</dbReference>
<dbReference type="PANTHER" id="PTHR19871:SF28">
    <property type="entry name" value="AAA+ ATPASE DOMAIN-CONTAINING PROTEIN"/>
    <property type="match status" value="1"/>
</dbReference>
<accession>A0AAR5PI84</accession>
<dbReference type="PROSITE" id="PS50082">
    <property type="entry name" value="WD_REPEATS_2"/>
    <property type="match status" value="9"/>
</dbReference>
<feature type="repeat" description="WD" evidence="3">
    <location>
        <begin position="1299"/>
        <end position="1340"/>
    </location>
</feature>
<feature type="repeat" description="WD" evidence="3">
    <location>
        <begin position="1384"/>
        <end position="1425"/>
    </location>
</feature>
<dbReference type="Pfam" id="PF25469">
    <property type="entry name" value="WHD_NWD1"/>
    <property type="match status" value="1"/>
</dbReference>
<dbReference type="Pfam" id="PF00400">
    <property type="entry name" value="WD40"/>
    <property type="match status" value="9"/>
</dbReference>
<dbReference type="InterPro" id="IPR001680">
    <property type="entry name" value="WD40_rpt"/>
</dbReference>
<feature type="repeat" description="WD" evidence="3">
    <location>
        <begin position="1219"/>
        <end position="1260"/>
    </location>
</feature>
<dbReference type="SUPFAM" id="SSF50978">
    <property type="entry name" value="WD40 repeat-like"/>
    <property type="match status" value="1"/>
</dbReference>
<dbReference type="InterPro" id="IPR020472">
    <property type="entry name" value="WD40_PAC1"/>
</dbReference>
<feature type="repeat" description="WD" evidence="3">
    <location>
        <begin position="1135"/>
        <end position="1176"/>
    </location>
</feature>
<reference evidence="6" key="2">
    <citation type="submission" date="2024-08" db="UniProtKB">
        <authorList>
            <consortium name="EnsemblMetazoa"/>
        </authorList>
    </citation>
    <scope>IDENTIFICATION</scope>
</reference>
<dbReference type="InterPro" id="IPR057588">
    <property type="entry name" value="NWD1/2-like_WH"/>
</dbReference>
<dbReference type="KEGG" id="dpa:109538010"/>
<feature type="region of interest" description="Disordered" evidence="4">
    <location>
        <begin position="1566"/>
        <end position="1611"/>
    </location>
</feature>
<keyword evidence="1 3" id="KW-0853">WD repeat</keyword>
<evidence type="ECO:0000256" key="3">
    <source>
        <dbReference type="PROSITE-ProRule" id="PRU00221"/>
    </source>
</evidence>
<dbReference type="EnsemblMetazoa" id="XM_019905043.1">
    <property type="protein sequence ID" value="XP_019760602.1"/>
    <property type="gene ID" value="LOC109538010"/>
</dbReference>
<dbReference type="PROSITE" id="PS00678">
    <property type="entry name" value="WD_REPEATS_1"/>
    <property type="match status" value="3"/>
</dbReference>
<feature type="repeat" description="WD" evidence="3">
    <location>
        <begin position="1041"/>
        <end position="1082"/>
    </location>
</feature>
<name>A0AAR5PI84_DENPD</name>
<dbReference type="PANTHER" id="PTHR19871">
    <property type="entry name" value="BETA TRANSDUCIN-RELATED PROTEIN"/>
    <property type="match status" value="1"/>
</dbReference>
<dbReference type="SUPFAM" id="SSF50998">
    <property type="entry name" value="Quinoprotein alcohol dehydrogenase-like"/>
    <property type="match status" value="1"/>
</dbReference>
<dbReference type="InterPro" id="IPR036322">
    <property type="entry name" value="WD40_repeat_dom_sf"/>
</dbReference>
<feature type="repeat" description="WD" evidence="3">
    <location>
        <begin position="1341"/>
        <end position="1383"/>
    </location>
</feature>
<keyword evidence="2" id="KW-0677">Repeat</keyword>
<dbReference type="RefSeq" id="XP_019760601.1">
    <property type="nucleotide sequence ID" value="XM_019905042.2"/>
</dbReference>
<dbReference type="Proteomes" id="UP000019118">
    <property type="component" value="Unassembled WGS sequence"/>
</dbReference>
<dbReference type="InterPro" id="IPR015943">
    <property type="entry name" value="WD40/YVTN_repeat-like_dom_sf"/>
</dbReference>
<evidence type="ECO:0000313" key="7">
    <source>
        <dbReference type="Proteomes" id="UP000019118"/>
    </source>
</evidence>
<dbReference type="InterPro" id="IPR052752">
    <property type="entry name" value="NACHT-WD_repeat"/>
</dbReference>
<dbReference type="SMART" id="SM00320">
    <property type="entry name" value="WD40"/>
    <property type="match status" value="12"/>
</dbReference>
<dbReference type="EnsemblMetazoa" id="XM_019905042.1">
    <property type="protein sequence ID" value="XP_019760601.1"/>
    <property type="gene ID" value="LOC109538010"/>
</dbReference>
<dbReference type="InterPro" id="IPR027417">
    <property type="entry name" value="P-loop_NTPase"/>
</dbReference>
<feature type="compositionally biased region" description="Low complexity" evidence="4">
    <location>
        <begin position="1583"/>
        <end position="1593"/>
    </location>
</feature>
<dbReference type="RefSeq" id="XP_019760602.1">
    <property type="nucleotide sequence ID" value="XM_019905043.2"/>
</dbReference>
<dbReference type="CDD" id="cd00200">
    <property type="entry name" value="WD40"/>
    <property type="match status" value="2"/>
</dbReference>
<dbReference type="GeneID" id="109538010"/>
<protein>
    <recommendedName>
        <fullName evidence="5">NWD1/2-like winged helix-turn-helix domain-containing protein</fullName>
    </recommendedName>
</protein>
<feature type="compositionally biased region" description="Basic and acidic residues" evidence="4">
    <location>
        <begin position="1602"/>
        <end position="1611"/>
    </location>
</feature>
<dbReference type="Gene3D" id="2.130.10.10">
    <property type="entry name" value="YVTN repeat-like/Quinoprotein amine dehydrogenase"/>
    <property type="match status" value="5"/>
</dbReference>
<evidence type="ECO:0000256" key="1">
    <source>
        <dbReference type="ARBA" id="ARBA00022574"/>
    </source>
</evidence>
<evidence type="ECO:0000256" key="4">
    <source>
        <dbReference type="SAM" id="MobiDB-lite"/>
    </source>
</evidence>
<evidence type="ECO:0000259" key="5">
    <source>
        <dbReference type="Pfam" id="PF25469"/>
    </source>
</evidence>
<feature type="domain" description="NWD1/2-like winged helix-turn-helix" evidence="5">
    <location>
        <begin position="535"/>
        <end position="646"/>
    </location>
</feature>
<feature type="repeat" description="WD" evidence="3">
    <location>
        <begin position="1177"/>
        <end position="1218"/>
    </location>
</feature>
<keyword evidence="7" id="KW-1185">Reference proteome</keyword>
<feature type="compositionally biased region" description="Polar residues" evidence="4">
    <location>
        <begin position="1542"/>
        <end position="1559"/>
    </location>
</feature>
<feature type="repeat" description="WD" evidence="3">
    <location>
        <begin position="956"/>
        <end position="997"/>
    </location>
</feature>